<feature type="transmembrane region" description="Helical" evidence="4">
    <location>
        <begin position="185"/>
        <end position="207"/>
    </location>
</feature>
<dbReference type="Proteomes" id="UP001180487">
    <property type="component" value="Unassembled WGS sequence"/>
</dbReference>
<evidence type="ECO:0000313" key="8">
    <source>
        <dbReference type="Proteomes" id="UP001180487"/>
    </source>
</evidence>
<keyword evidence="4" id="KW-0812">Transmembrane</keyword>
<evidence type="ECO:0000256" key="3">
    <source>
        <dbReference type="PROSITE-ProRule" id="PRU00284"/>
    </source>
</evidence>
<dbReference type="Pfam" id="PF00672">
    <property type="entry name" value="HAMP"/>
    <property type="match status" value="1"/>
</dbReference>
<dbReference type="InterPro" id="IPR004090">
    <property type="entry name" value="Chemotax_Me-accpt_rcpt"/>
</dbReference>
<evidence type="ECO:0000256" key="4">
    <source>
        <dbReference type="SAM" id="Phobius"/>
    </source>
</evidence>
<dbReference type="PROSITE" id="PS50885">
    <property type="entry name" value="HAMP"/>
    <property type="match status" value="1"/>
</dbReference>
<dbReference type="SMART" id="SM00304">
    <property type="entry name" value="HAMP"/>
    <property type="match status" value="1"/>
</dbReference>
<sequence>MKNLSISQRLGVSFSVVMGIFVLFAVAAFLKLQTASLASADMLQQNDTMQTANALDGHIRQNAVRTIAIGFSDGSGLGKLFGEAIQASDTKIAQSHQALLASATPSAASGTLKTFDTLFTAWTAVRNEMNGLRSEGDVGGSREILQEKFLPLTDQLLAATQVLVQQQSDAAKDSQQQVDAAFRQLYLTGAGFLVVTLCVAVATCLALSGGISRGLHAAVTAADSIGAGDLGTPIRVTAQDEIGKILLSLENMQQNLVQVVTTVMQGADGVAHSSNEIAQGNMSLSDRTENLASTVEQTTASMEELSGAVRQNAENSLQANQLALTASTHAKEGAMAVSHMIETMQGINESSQKISDITGLIDAIAFQTNILALNAAVEAARAGEQGRGFAVVASEVRNLASKSAAAAKDIKHLVNTSVERVNIGSDLIHRVGATMEAITHSVHKFETLMKEISAASADQSSGVSQISDAIRHMDSFTQENAALVEEMASAASSLKRQSFELLESVRFFRLKDGGLRVAPQAKHALALR</sequence>
<evidence type="ECO:0000256" key="2">
    <source>
        <dbReference type="ARBA" id="ARBA00029447"/>
    </source>
</evidence>
<feature type="domain" description="Methyl-accepting transducer" evidence="5">
    <location>
        <begin position="266"/>
        <end position="495"/>
    </location>
</feature>
<dbReference type="InterPro" id="IPR003660">
    <property type="entry name" value="HAMP_dom"/>
</dbReference>
<dbReference type="PRINTS" id="PR00260">
    <property type="entry name" value="CHEMTRNSDUCR"/>
</dbReference>
<comment type="caution">
    <text evidence="7">The sequence shown here is derived from an EMBL/GenBank/DDBJ whole genome shotgun (WGS) entry which is preliminary data.</text>
</comment>
<dbReference type="InterPro" id="IPR004089">
    <property type="entry name" value="MCPsignal_dom"/>
</dbReference>
<gene>
    <name evidence="7" type="ORF">J2X19_004748</name>
</gene>
<dbReference type="SUPFAM" id="SSF58104">
    <property type="entry name" value="Methyl-accepting chemotaxis protein (MCP) signaling domain"/>
    <property type="match status" value="1"/>
</dbReference>
<dbReference type="CDD" id="cd06225">
    <property type="entry name" value="HAMP"/>
    <property type="match status" value="1"/>
</dbReference>
<dbReference type="PROSITE" id="PS50111">
    <property type="entry name" value="CHEMOTAXIS_TRANSDUC_2"/>
    <property type="match status" value="1"/>
</dbReference>
<proteinExistence type="inferred from homology"/>
<keyword evidence="8" id="KW-1185">Reference proteome</keyword>
<protein>
    <submittedName>
        <fullName evidence="7">Methyl-accepting chemotaxis protein</fullName>
    </submittedName>
</protein>
<dbReference type="EMBL" id="JAVDXT010000006">
    <property type="protein sequence ID" value="MDR7380046.1"/>
    <property type="molecule type" value="Genomic_DNA"/>
</dbReference>
<dbReference type="CDD" id="cd11386">
    <property type="entry name" value="MCP_signal"/>
    <property type="match status" value="1"/>
</dbReference>
<reference evidence="7 8" key="1">
    <citation type="submission" date="2023-07" db="EMBL/GenBank/DDBJ databases">
        <title>Sorghum-associated microbial communities from plants grown in Nebraska, USA.</title>
        <authorList>
            <person name="Schachtman D."/>
        </authorList>
    </citation>
    <scope>NUCLEOTIDE SEQUENCE [LARGE SCALE GENOMIC DNA]</scope>
    <source>
        <strain evidence="7 8">BE313</strain>
    </source>
</reference>
<dbReference type="PANTHER" id="PTHR43531">
    <property type="entry name" value="PROTEIN ICFG"/>
    <property type="match status" value="1"/>
</dbReference>
<comment type="similarity">
    <text evidence="2">Belongs to the methyl-accepting chemotaxis (MCP) protein family.</text>
</comment>
<dbReference type="SMART" id="SM00283">
    <property type="entry name" value="MA"/>
    <property type="match status" value="1"/>
</dbReference>
<dbReference type="CDD" id="cd19411">
    <property type="entry name" value="MCP2201-like_sensor"/>
    <property type="match status" value="1"/>
</dbReference>
<dbReference type="Gene3D" id="1.10.287.950">
    <property type="entry name" value="Methyl-accepting chemotaxis protein"/>
    <property type="match status" value="1"/>
</dbReference>
<keyword evidence="4" id="KW-0472">Membrane</keyword>
<keyword evidence="4" id="KW-1133">Transmembrane helix</keyword>
<feature type="domain" description="HAMP" evidence="6">
    <location>
        <begin position="209"/>
        <end position="261"/>
    </location>
</feature>
<evidence type="ECO:0000259" key="5">
    <source>
        <dbReference type="PROSITE" id="PS50111"/>
    </source>
</evidence>
<evidence type="ECO:0000313" key="7">
    <source>
        <dbReference type="EMBL" id="MDR7380046.1"/>
    </source>
</evidence>
<evidence type="ECO:0000256" key="1">
    <source>
        <dbReference type="ARBA" id="ARBA00022481"/>
    </source>
</evidence>
<keyword evidence="1" id="KW-0488">Methylation</keyword>
<organism evidence="7 8">
    <name type="scientific">Rhodoferax ferrireducens</name>
    <dbReference type="NCBI Taxonomy" id="192843"/>
    <lineage>
        <taxon>Bacteria</taxon>
        <taxon>Pseudomonadati</taxon>
        <taxon>Pseudomonadota</taxon>
        <taxon>Betaproteobacteria</taxon>
        <taxon>Burkholderiales</taxon>
        <taxon>Comamonadaceae</taxon>
        <taxon>Rhodoferax</taxon>
    </lineage>
</organism>
<accession>A0ABU2CFI3</accession>
<dbReference type="InterPro" id="IPR047347">
    <property type="entry name" value="YvaQ-like_sensor"/>
</dbReference>
<dbReference type="Pfam" id="PF00015">
    <property type="entry name" value="MCPsignal"/>
    <property type="match status" value="1"/>
</dbReference>
<feature type="transmembrane region" description="Helical" evidence="4">
    <location>
        <begin position="12"/>
        <end position="30"/>
    </location>
</feature>
<dbReference type="PANTHER" id="PTHR43531:SF14">
    <property type="entry name" value="METHYL-ACCEPTING CHEMOTAXIS PROTEIN I-RELATED"/>
    <property type="match status" value="1"/>
</dbReference>
<evidence type="ECO:0000259" key="6">
    <source>
        <dbReference type="PROSITE" id="PS50885"/>
    </source>
</evidence>
<dbReference type="InterPro" id="IPR051310">
    <property type="entry name" value="MCP_chemotaxis"/>
</dbReference>
<name>A0ABU2CFI3_9BURK</name>
<keyword evidence="3" id="KW-0807">Transducer</keyword>